<accession>A0A1G2MI09</accession>
<gene>
    <name evidence="1" type="ORF">A3C72_04200</name>
</gene>
<reference evidence="1 2" key="1">
    <citation type="journal article" date="2016" name="Nat. Commun.">
        <title>Thousands of microbial genomes shed light on interconnected biogeochemical processes in an aquifer system.</title>
        <authorList>
            <person name="Anantharaman K."/>
            <person name="Brown C.T."/>
            <person name="Hug L.A."/>
            <person name="Sharon I."/>
            <person name="Castelle C.J."/>
            <person name="Probst A.J."/>
            <person name="Thomas B.C."/>
            <person name="Singh A."/>
            <person name="Wilkins M.J."/>
            <person name="Karaoz U."/>
            <person name="Brodie E.L."/>
            <person name="Williams K.H."/>
            <person name="Hubbard S.S."/>
            <person name="Banfield J.F."/>
        </authorList>
    </citation>
    <scope>NUCLEOTIDE SEQUENCE [LARGE SCALE GENOMIC DNA]</scope>
</reference>
<dbReference type="STRING" id="1802306.A3C72_04200"/>
<protein>
    <submittedName>
        <fullName evidence="1">Uncharacterized protein</fullName>
    </submittedName>
</protein>
<sequence length="65" mass="7272">MSKKHKKGTTLRLTADFVNGQNKVVRKGTLVEVVSYPPHTAVCEVKVQGLGHNILPLRERLELVH</sequence>
<organism evidence="1 2">
    <name type="scientific">Candidatus Taylorbacteria bacterium RIFCSPHIGHO2_02_FULL_43_32b</name>
    <dbReference type="NCBI Taxonomy" id="1802306"/>
    <lineage>
        <taxon>Bacteria</taxon>
        <taxon>Candidatus Tayloriibacteriota</taxon>
    </lineage>
</organism>
<dbReference type="Proteomes" id="UP000177130">
    <property type="component" value="Unassembled WGS sequence"/>
</dbReference>
<dbReference type="AlphaFoldDB" id="A0A1G2MI09"/>
<proteinExistence type="predicted"/>
<comment type="caution">
    <text evidence="1">The sequence shown here is derived from an EMBL/GenBank/DDBJ whole genome shotgun (WGS) entry which is preliminary data.</text>
</comment>
<name>A0A1G2MI09_9BACT</name>
<evidence type="ECO:0000313" key="1">
    <source>
        <dbReference type="EMBL" id="OHA23560.1"/>
    </source>
</evidence>
<dbReference type="EMBL" id="MHRK01000030">
    <property type="protein sequence ID" value="OHA23560.1"/>
    <property type="molecule type" value="Genomic_DNA"/>
</dbReference>
<evidence type="ECO:0000313" key="2">
    <source>
        <dbReference type="Proteomes" id="UP000177130"/>
    </source>
</evidence>